<feature type="compositionally biased region" description="Low complexity" evidence="1">
    <location>
        <begin position="86"/>
        <end position="104"/>
    </location>
</feature>
<keyword evidence="4" id="KW-1185">Reference proteome</keyword>
<dbReference type="STRING" id="1429083.GCA_001885685_02709"/>
<evidence type="ECO:0000256" key="1">
    <source>
        <dbReference type="SAM" id="MobiDB-lite"/>
    </source>
</evidence>
<evidence type="ECO:0000313" key="3">
    <source>
        <dbReference type="EMBL" id="SEL67805.1"/>
    </source>
</evidence>
<protein>
    <submittedName>
        <fullName evidence="3">MJ0042 family finger-like domain-containing protein</fullName>
    </submittedName>
</protein>
<dbReference type="Proteomes" id="UP000185766">
    <property type="component" value="Unassembled WGS sequence"/>
</dbReference>
<evidence type="ECO:0000313" key="4">
    <source>
        <dbReference type="Proteomes" id="UP000185766"/>
    </source>
</evidence>
<feature type="region of interest" description="Disordered" evidence="1">
    <location>
        <begin position="270"/>
        <end position="322"/>
    </location>
</feature>
<dbReference type="AlphaFoldDB" id="A0A1H7S5J8"/>
<organism evidence="3 4">
    <name type="scientific">Atopomonas hussainii</name>
    <dbReference type="NCBI Taxonomy" id="1429083"/>
    <lineage>
        <taxon>Bacteria</taxon>
        <taxon>Pseudomonadati</taxon>
        <taxon>Pseudomonadota</taxon>
        <taxon>Gammaproteobacteria</taxon>
        <taxon>Pseudomonadales</taxon>
        <taxon>Pseudomonadaceae</taxon>
        <taxon>Atopomonas</taxon>
    </lineage>
</organism>
<feature type="compositionally biased region" description="Polar residues" evidence="1">
    <location>
        <begin position="230"/>
        <end position="248"/>
    </location>
</feature>
<dbReference type="NCBIfam" id="TIGR02098">
    <property type="entry name" value="MJ0042_CXXC"/>
    <property type="match status" value="1"/>
</dbReference>
<proteinExistence type="predicted"/>
<dbReference type="RefSeq" id="WP_074870266.1">
    <property type="nucleotide sequence ID" value="NZ_FOAS01000017.1"/>
</dbReference>
<feature type="compositionally biased region" description="Low complexity" evidence="1">
    <location>
        <begin position="51"/>
        <end position="78"/>
    </location>
</feature>
<name>A0A1H7S5J8_9GAMM</name>
<feature type="region of interest" description="Disordered" evidence="1">
    <location>
        <begin position="44"/>
        <end position="156"/>
    </location>
</feature>
<dbReference type="InterPro" id="IPR011723">
    <property type="entry name" value="Znf/thioredoxin_put"/>
</dbReference>
<sequence>MNDTFITQCPHCQTSFRVKPAQLEVARGAVRCGACLKVFKAAQHKVGDSGASPSTPASTAPAAAKPVTAATPSVAAPAAPRPTVPAPSASTVPAQPAAQPAAAPSVPPARPSTAAAQSTPAPTPTAAPARALSTPTATPLQAPVKPSKPEPDLDDSLLIHDDLDLSDLDLDEEIAKLEAQELSISQEFLNLSSAPTPAKQLLGDEVNDSGDDERWAEALLKAEEDRQEPTFGSTPSGIRQVKAPSTPSKLATKEAVERLQADQVDQLFASKAPTGVRKPKSEALRADRDDGSEHDDVEEITLTTPGAPASKTASTRHEPSLQSKSLYEELDDEPLQLDWRKPKRRWGRAVFWGLLNLAAAAALLGQYTWYNFEALSRQDVWRPWLEQACPHVGCELPARIDPSLIKSSNLVVRSHPEFSGALVVDAILYNRADYAQPFPMLELRFADINNQLLANRRFKPNEYLGGELAGAQSMPPQTPIHISLDILDPGSKAVNYSLSFSAPE</sequence>
<feature type="compositionally biased region" description="Basic and acidic residues" evidence="1">
    <location>
        <begin position="279"/>
        <end position="291"/>
    </location>
</feature>
<accession>A0A1H7S5J8</accession>
<feature type="domain" description="Zinc finger/thioredoxin putative" evidence="2">
    <location>
        <begin position="6"/>
        <end position="41"/>
    </location>
</feature>
<dbReference type="InterPro" id="IPR021834">
    <property type="entry name" value="DUF3426"/>
</dbReference>
<gene>
    <name evidence="3" type="ORF">SAMN05216214_11741</name>
</gene>
<dbReference type="EMBL" id="FOAS01000017">
    <property type="protein sequence ID" value="SEL67805.1"/>
    <property type="molecule type" value="Genomic_DNA"/>
</dbReference>
<feature type="region of interest" description="Disordered" evidence="1">
    <location>
        <begin position="224"/>
        <end position="248"/>
    </location>
</feature>
<evidence type="ECO:0000259" key="2">
    <source>
        <dbReference type="Pfam" id="PF13719"/>
    </source>
</evidence>
<feature type="compositionally biased region" description="Basic and acidic residues" evidence="1">
    <location>
        <begin position="147"/>
        <end position="156"/>
    </location>
</feature>
<dbReference type="Pfam" id="PF13719">
    <property type="entry name" value="Zn_ribbon_5"/>
    <property type="match status" value="1"/>
</dbReference>
<feature type="compositionally biased region" description="Low complexity" evidence="1">
    <location>
        <begin position="111"/>
        <end position="140"/>
    </location>
</feature>
<dbReference type="Pfam" id="PF11906">
    <property type="entry name" value="DUF3426"/>
    <property type="match status" value="1"/>
</dbReference>
<reference evidence="3 4" key="1">
    <citation type="submission" date="2016-10" db="EMBL/GenBank/DDBJ databases">
        <authorList>
            <person name="de Groot N.N."/>
        </authorList>
    </citation>
    <scope>NUCLEOTIDE SEQUENCE [LARGE SCALE GENOMIC DNA]</scope>
    <source>
        <strain evidence="3 4">JCM 19513</strain>
    </source>
</reference>